<evidence type="ECO:0000313" key="2">
    <source>
        <dbReference type="Proteomes" id="UP000789702"/>
    </source>
</evidence>
<accession>A0ACA9LBF3</accession>
<comment type="caution">
    <text evidence="1">The sequence shown here is derived from an EMBL/GenBank/DDBJ whole genome shotgun (WGS) entry which is preliminary data.</text>
</comment>
<protein>
    <submittedName>
        <fullName evidence="1">9118_t:CDS:1</fullName>
    </submittedName>
</protein>
<evidence type="ECO:0000313" key="1">
    <source>
        <dbReference type="EMBL" id="CAG8520841.1"/>
    </source>
</evidence>
<keyword evidence="2" id="KW-1185">Reference proteome</keyword>
<organism evidence="1 2">
    <name type="scientific">Dentiscutata heterogama</name>
    <dbReference type="NCBI Taxonomy" id="1316150"/>
    <lineage>
        <taxon>Eukaryota</taxon>
        <taxon>Fungi</taxon>
        <taxon>Fungi incertae sedis</taxon>
        <taxon>Mucoromycota</taxon>
        <taxon>Glomeromycotina</taxon>
        <taxon>Glomeromycetes</taxon>
        <taxon>Diversisporales</taxon>
        <taxon>Gigasporaceae</taxon>
        <taxon>Dentiscutata</taxon>
    </lineage>
</organism>
<name>A0ACA9LBF3_9GLOM</name>
<gene>
    <name evidence="1" type="ORF">DHETER_LOCUS3908</name>
</gene>
<proteinExistence type="predicted"/>
<sequence length="213" mass="24362">MCENFPQLYEVLLYKKKDITAIQKKLGINSNINQTAVSKSKKAKKLSDSYELLLELVRDLIPIQGKLGIDINPILEAELRRDKASPDKPIRLFYLLLCLEDDITTIQEKIGIVGYTNQEMAEEADKNMRVYLQKFEKFHGPLEDDPGVLMKKFVDRGVKKFWFTGEGLPLFPNVSLQQLHEIFVKKSANNDQCPCLKSKVKKGKLSQIYIASP</sequence>
<dbReference type="EMBL" id="CAJVPU010003632">
    <property type="protein sequence ID" value="CAG8520841.1"/>
    <property type="molecule type" value="Genomic_DNA"/>
</dbReference>
<reference evidence="1" key="1">
    <citation type="submission" date="2021-06" db="EMBL/GenBank/DDBJ databases">
        <authorList>
            <person name="Kallberg Y."/>
            <person name="Tangrot J."/>
            <person name="Rosling A."/>
        </authorList>
    </citation>
    <scope>NUCLEOTIDE SEQUENCE</scope>
    <source>
        <strain evidence="1">IL203A</strain>
    </source>
</reference>
<dbReference type="Proteomes" id="UP000789702">
    <property type="component" value="Unassembled WGS sequence"/>
</dbReference>